<gene>
    <name evidence="4" type="ORF">LUZ63_013787</name>
</gene>
<dbReference type="GO" id="GO:0008408">
    <property type="term" value="F:3'-5' exonuclease activity"/>
    <property type="evidence" value="ECO:0007669"/>
    <property type="project" value="InterPro"/>
</dbReference>
<dbReference type="SMART" id="SM00474">
    <property type="entry name" value="35EXOc"/>
    <property type="match status" value="1"/>
</dbReference>
<dbReference type="Gene3D" id="3.30.420.10">
    <property type="entry name" value="Ribonuclease H-like superfamily/Ribonuclease H"/>
    <property type="match status" value="1"/>
</dbReference>
<evidence type="ECO:0000313" key="5">
    <source>
        <dbReference type="Proteomes" id="UP001151287"/>
    </source>
</evidence>
<dbReference type="InterPro" id="IPR036397">
    <property type="entry name" value="RNaseH_sf"/>
</dbReference>
<dbReference type="InterPro" id="IPR002562">
    <property type="entry name" value="3'-5'_exonuclease_dom"/>
</dbReference>
<dbReference type="PANTHER" id="PTHR13620:SF105">
    <property type="entry name" value="OS01G0737700 PROTEIN"/>
    <property type="match status" value="1"/>
</dbReference>
<evidence type="ECO:0000256" key="2">
    <source>
        <dbReference type="ARBA" id="ARBA00022801"/>
    </source>
</evidence>
<dbReference type="FunFam" id="3.30.420.10:FF:000054">
    <property type="entry name" value="Werner Syndrome-like exonuclease"/>
    <property type="match status" value="1"/>
</dbReference>
<dbReference type="OrthoDB" id="1920326at2759"/>
<comment type="caution">
    <text evidence="4">The sequence shown here is derived from an EMBL/GenBank/DDBJ whole genome shotgun (WGS) entry which is preliminary data.</text>
</comment>
<sequence>MGIHYNRNDSTYTITAIDNVIDATVTKSSKVAANWVDEILLAHDSRLRYQIVGLDLEWCPDTLYGTRGENPVALIQLCIGRRCLIFQLLFCDFIPDKLRNFLKDARFRFAGVGIKDDADKLVRGYGIEIENLVDLRDLAVEQLERREMRQWGLKNLVKEVIGVQMEKPRSVTLSHWGKRKLSTEQIEYAAVDAFASFEVGRRLYARDF</sequence>
<protein>
    <recommendedName>
        <fullName evidence="3">3'-5' exonuclease domain-containing protein</fullName>
    </recommendedName>
</protein>
<name>A0A9Q0C9E5_9POAL</name>
<evidence type="ECO:0000259" key="3">
    <source>
        <dbReference type="SMART" id="SM00474"/>
    </source>
</evidence>
<keyword evidence="2" id="KW-0378">Hydrolase</keyword>
<organism evidence="4 5">
    <name type="scientific">Rhynchospora breviuscula</name>
    <dbReference type="NCBI Taxonomy" id="2022672"/>
    <lineage>
        <taxon>Eukaryota</taxon>
        <taxon>Viridiplantae</taxon>
        <taxon>Streptophyta</taxon>
        <taxon>Embryophyta</taxon>
        <taxon>Tracheophyta</taxon>
        <taxon>Spermatophyta</taxon>
        <taxon>Magnoliopsida</taxon>
        <taxon>Liliopsida</taxon>
        <taxon>Poales</taxon>
        <taxon>Cyperaceae</taxon>
        <taxon>Cyperoideae</taxon>
        <taxon>Rhynchosporeae</taxon>
        <taxon>Rhynchospora</taxon>
    </lineage>
</organism>
<keyword evidence="1" id="KW-0540">Nuclease</keyword>
<evidence type="ECO:0000256" key="1">
    <source>
        <dbReference type="ARBA" id="ARBA00022722"/>
    </source>
</evidence>
<dbReference type="GO" id="GO:0005737">
    <property type="term" value="C:cytoplasm"/>
    <property type="evidence" value="ECO:0007669"/>
    <property type="project" value="TreeGrafter"/>
</dbReference>
<dbReference type="Proteomes" id="UP001151287">
    <property type="component" value="Unassembled WGS sequence"/>
</dbReference>
<accession>A0A9Q0C9E5</accession>
<feature type="domain" description="3'-5' exonuclease" evidence="3">
    <location>
        <begin position="29"/>
        <end position="208"/>
    </location>
</feature>
<dbReference type="PANTHER" id="PTHR13620">
    <property type="entry name" value="3-5 EXONUCLEASE"/>
    <property type="match status" value="1"/>
</dbReference>
<dbReference type="CDD" id="cd06141">
    <property type="entry name" value="WRN_exo"/>
    <property type="match status" value="1"/>
</dbReference>
<dbReference type="GO" id="GO:0003676">
    <property type="term" value="F:nucleic acid binding"/>
    <property type="evidence" value="ECO:0007669"/>
    <property type="project" value="InterPro"/>
</dbReference>
<dbReference type="InterPro" id="IPR012337">
    <property type="entry name" value="RNaseH-like_sf"/>
</dbReference>
<dbReference type="EMBL" id="JAMQYH010000004">
    <property type="protein sequence ID" value="KAJ1689632.1"/>
    <property type="molecule type" value="Genomic_DNA"/>
</dbReference>
<dbReference type="GO" id="GO:0006139">
    <property type="term" value="P:nucleobase-containing compound metabolic process"/>
    <property type="evidence" value="ECO:0007669"/>
    <property type="project" value="InterPro"/>
</dbReference>
<reference evidence="4" key="1">
    <citation type="journal article" date="2022" name="Cell">
        <title>Repeat-based holocentromeres influence genome architecture and karyotype evolution.</title>
        <authorList>
            <person name="Hofstatter P.G."/>
            <person name="Thangavel G."/>
            <person name="Lux T."/>
            <person name="Neumann P."/>
            <person name="Vondrak T."/>
            <person name="Novak P."/>
            <person name="Zhang M."/>
            <person name="Costa L."/>
            <person name="Castellani M."/>
            <person name="Scott A."/>
            <person name="Toegelov H."/>
            <person name="Fuchs J."/>
            <person name="Mata-Sucre Y."/>
            <person name="Dias Y."/>
            <person name="Vanzela A.L.L."/>
            <person name="Huettel B."/>
            <person name="Almeida C.C.S."/>
            <person name="Simkova H."/>
            <person name="Souza G."/>
            <person name="Pedrosa-Harand A."/>
            <person name="Macas J."/>
            <person name="Mayer K.F.X."/>
            <person name="Houben A."/>
            <person name="Marques A."/>
        </authorList>
    </citation>
    <scope>NUCLEOTIDE SEQUENCE</scope>
    <source>
        <strain evidence="4">RhyBre1mFocal</strain>
    </source>
</reference>
<dbReference type="AlphaFoldDB" id="A0A9Q0C9E5"/>
<proteinExistence type="predicted"/>
<dbReference type="Pfam" id="PF01612">
    <property type="entry name" value="DNA_pol_A_exo1"/>
    <property type="match status" value="1"/>
</dbReference>
<evidence type="ECO:0000313" key="4">
    <source>
        <dbReference type="EMBL" id="KAJ1689632.1"/>
    </source>
</evidence>
<dbReference type="GO" id="GO:0005634">
    <property type="term" value="C:nucleus"/>
    <property type="evidence" value="ECO:0007669"/>
    <property type="project" value="TreeGrafter"/>
</dbReference>
<dbReference type="SUPFAM" id="SSF53098">
    <property type="entry name" value="Ribonuclease H-like"/>
    <property type="match status" value="1"/>
</dbReference>
<keyword evidence="5" id="KW-1185">Reference proteome</keyword>
<dbReference type="InterPro" id="IPR051132">
    <property type="entry name" value="3-5_Exonuclease_domain"/>
</dbReference>